<sequence length="375" mass="43586">MKIVVVTQNCFPYISPRSNRATELAKEFVRQGHDVTLYALLGDVDYFDFCENTGVKVKNLGKSKYGLLDNGNRRNNNPFYKLVSRYLGNYFDFPKIELMPLTSKALGNEGRIDMLVTIAHPHTIHWGAAKYIKKHRDKVGYWIADCGDPYMLNPGTNYPRYFEYVEKYWCKLCDSITIPIEEAKKAYYPEFADKIEIIPQGFDFENNKLADYKPNDVPTFAFAGLFYKDLRDPVKFLEYLTTVKSGFRFIIYTKDTPYNRGTFSLDNYQAKLGEKLVIRNFIPREQLLFELSGYDFVVNIRNKSTVQQPSKLIDYALAKRPILEITSDFNEDSMLEDFLVGNYEKQTIVPDIERYNIRNVVGNMLSLVKPHNDSF</sequence>
<dbReference type="RefSeq" id="WP_130059107.1">
    <property type="nucleotide sequence ID" value="NZ_JADNPJ010000006.1"/>
</dbReference>
<reference evidence="1 2" key="1">
    <citation type="journal article" date="2019" name="Nat. Med.">
        <title>A library of human gut bacterial isolates paired with longitudinal multiomics data enables mechanistic microbiome research.</title>
        <authorList>
            <person name="Poyet M."/>
            <person name="Groussin M."/>
            <person name="Gibbons S.M."/>
            <person name="Avila-Pacheco J."/>
            <person name="Jiang X."/>
            <person name="Kearney S.M."/>
            <person name="Perrotta A.R."/>
            <person name="Berdy B."/>
            <person name="Zhao S."/>
            <person name="Lieberman T.D."/>
            <person name="Swanson P.K."/>
            <person name="Smith M."/>
            <person name="Roesemann S."/>
            <person name="Alexander J.E."/>
            <person name="Rich S.A."/>
            <person name="Livny J."/>
            <person name="Vlamakis H."/>
            <person name="Clish C."/>
            <person name="Bullock K."/>
            <person name="Deik A."/>
            <person name="Scott J."/>
            <person name="Pierce K.A."/>
            <person name="Xavier R.J."/>
            <person name="Alm E.J."/>
        </authorList>
    </citation>
    <scope>NUCLEOTIDE SEQUENCE [LARGE SCALE GENOMIC DNA]</scope>
    <source>
        <strain evidence="1 2">BIOML-A10</strain>
    </source>
</reference>
<evidence type="ECO:0000313" key="1">
    <source>
        <dbReference type="EMBL" id="KAA3765160.1"/>
    </source>
</evidence>
<protein>
    <submittedName>
        <fullName evidence="1">Glycosyltransferase family 4 protein</fullName>
    </submittedName>
</protein>
<accession>A0A7J4XIH6</accession>
<name>A0A7J4XIH6_9BACE</name>
<evidence type="ECO:0000313" key="2">
    <source>
        <dbReference type="Proteomes" id="UP000422221"/>
    </source>
</evidence>
<dbReference type="Proteomes" id="UP000422221">
    <property type="component" value="Unassembled WGS sequence"/>
</dbReference>
<dbReference type="GO" id="GO:0016740">
    <property type="term" value="F:transferase activity"/>
    <property type="evidence" value="ECO:0007669"/>
    <property type="project" value="UniProtKB-KW"/>
</dbReference>
<keyword evidence="1" id="KW-0808">Transferase</keyword>
<organism evidence="1 2">
    <name type="scientific">Bacteroides salyersiae</name>
    <dbReference type="NCBI Taxonomy" id="291644"/>
    <lineage>
        <taxon>Bacteria</taxon>
        <taxon>Pseudomonadati</taxon>
        <taxon>Bacteroidota</taxon>
        <taxon>Bacteroidia</taxon>
        <taxon>Bacteroidales</taxon>
        <taxon>Bacteroidaceae</taxon>
        <taxon>Bacteroides</taxon>
    </lineage>
</organism>
<gene>
    <name evidence="1" type="ORF">F3F73_11315</name>
</gene>
<dbReference type="EMBL" id="VWMK01000010">
    <property type="protein sequence ID" value="KAA3765160.1"/>
    <property type="molecule type" value="Genomic_DNA"/>
</dbReference>
<dbReference type="Gene3D" id="3.40.50.2000">
    <property type="entry name" value="Glycogen Phosphorylase B"/>
    <property type="match status" value="1"/>
</dbReference>
<proteinExistence type="predicted"/>
<dbReference type="AlphaFoldDB" id="A0A7J4XIH6"/>
<dbReference type="SUPFAM" id="SSF53756">
    <property type="entry name" value="UDP-Glycosyltransferase/glycogen phosphorylase"/>
    <property type="match status" value="1"/>
</dbReference>
<comment type="caution">
    <text evidence="1">The sequence shown here is derived from an EMBL/GenBank/DDBJ whole genome shotgun (WGS) entry which is preliminary data.</text>
</comment>